<comment type="caution">
    <text evidence="2">The sequence shown here is derived from an EMBL/GenBank/DDBJ whole genome shotgun (WGS) entry which is preliminary data.</text>
</comment>
<dbReference type="InterPro" id="IPR018004">
    <property type="entry name" value="KilA/APSES_HTH"/>
</dbReference>
<dbReference type="RefSeq" id="WP_166949570.1">
    <property type="nucleotide sequence ID" value="NZ_JAASQI010000002.1"/>
</dbReference>
<protein>
    <recommendedName>
        <fullName evidence="1">KilA-N domain-containing protein</fullName>
    </recommendedName>
</protein>
<proteinExistence type="predicted"/>
<evidence type="ECO:0000259" key="1">
    <source>
        <dbReference type="PROSITE" id="PS51301"/>
    </source>
</evidence>
<gene>
    <name evidence="2" type="ORF">FHS82_001070</name>
</gene>
<organism evidence="2 3">
    <name type="scientific">Pseudochelatococcus lubricantis</name>
    <dbReference type="NCBI Taxonomy" id="1538102"/>
    <lineage>
        <taxon>Bacteria</taxon>
        <taxon>Pseudomonadati</taxon>
        <taxon>Pseudomonadota</taxon>
        <taxon>Alphaproteobacteria</taxon>
        <taxon>Hyphomicrobiales</taxon>
        <taxon>Chelatococcaceae</taxon>
        <taxon>Pseudochelatococcus</taxon>
    </lineage>
</organism>
<evidence type="ECO:0000313" key="3">
    <source>
        <dbReference type="Proteomes" id="UP001429580"/>
    </source>
</evidence>
<dbReference type="Pfam" id="PF04383">
    <property type="entry name" value="KilA-N"/>
    <property type="match status" value="1"/>
</dbReference>
<sequence>MSTGTYSTSALVYNGEVINARDEMLSLTDMWKAAGGDKAKQPANWLASAEAQRFIQFLDDVLNPRNSGIELVKAVRGGKSPGTWAHWQIGLAYAKYLSPEFHAKCNVIVRERMEGKSISVASLPPEVLEMIRRDDGISRMLAHKVTGIERTVEALTSVIAAIAQVVQPSTPVLIRQGRTAGQILKSAGYPPMRGLAPWFGGLLTKVGCRVPDNARAEIGTARARLFDPDKAEAYLENGGRVAVDAKIAERRGQMSLHLVRGGRTDEDRPSIQ</sequence>
<dbReference type="PROSITE" id="PS51301">
    <property type="entry name" value="KILA_N"/>
    <property type="match status" value="1"/>
</dbReference>
<feature type="domain" description="KilA-N" evidence="1">
    <location>
        <begin position="5"/>
        <end position="112"/>
    </location>
</feature>
<dbReference type="Proteomes" id="UP001429580">
    <property type="component" value="Unassembled WGS sequence"/>
</dbReference>
<dbReference type="InterPro" id="IPR036887">
    <property type="entry name" value="HTH_APSES_sf"/>
</dbReference>
<dbReference type="SUPFAM" id="SSF54616">
    <property type="entry name" value="DNA-binding domain of Mlu1-box binding protein MBP1"/>
    <property type="match status" value="1"/>
</dbReference>
<evidence type="ECO:0000313" key="2">
    <source>
        <dbReference type="EMBL" id="NIJ57244.1"/>
    </source>
</evidence>
<dbReference type="SMART" id="SM01252">
    <property type="entry name" value="KilA-N"/>
    <property type="match status" value="1"/>
</dbReference>
<keyword evidence="3" id="KW-1185">Reference proteome</keyword>
<dbReference type="InterPro" id="IPR017880">
    <property type="entry name" value="KilA_N"/>
</dbReference>
<dbReference type="EMBL" id="JAASQI010000002">
    <property type="protein sequence ID" value="NIJ57244.1"/>
    <property type="molecule type" value="Genomic_DNA"/>
</dbReference>
<reference evidence="2 3" key="1">
    <citation type="submission" date="2020-03" db="EMBL/GenBank/DDBJ databases">
        <title>Genomic Encyclopedia of Type Strains, Phase IV (KMG-IV): sequencing the most valuable type-strain genomes for metagenomic binning, comparative biology and taxonomic classification.</title>
        <authorList>
            <person name="Goeker M."/>
        </authorList>
    </citation>
    <scope>NUCLEOTIDE SEQUENCE [LARGE SCALE GENOMIC DNA]</scope>
    <source>
        <strain evidence="2 3">DSM 103870</strain>
    </source>
</reference>
<accession>A0ABX0UWB2</accession>
<name>A0ABX0UWB2_9HYPH</name>